<dbReference type="OrthoDB" id="10253954at2759"/>
<reference evidence="17 18" key="1">
    <citation type="journal article" date="2018" name="Gigascience">
        <title>Genomes of trombidid mites reveal novel predicted allergens and laterally-transferred genes associated with secondary metabolism.</title>
        <authorList>
            <person name="Dong X."/>
            <person name="Chaisiri K."/>
            <person name="Xia D."/>
            <person name="Armstrong S.D."/>
            <person name="Fang Y."/>
            <person name="Donnelly M.J."/>
            <person name="Kadowaki T."/>
            <person name="McGarry J.W."/>
            <person name="Darby A.C."/>
            <person name="Makepeace B.L."/>
        </authorList>
    </citation>
    <scope>NUCLEOTIDE SEQUENCE [LARGE SCALE GENOMIC DNA]</scope>
    <source>
        <strain evidence="17">UoL-UT</strain>
    </source>
</reference>
<dbReference type="EC" id="3.1.3.48" evidence="3"/>
<comment type="similarity">
    <text evidence="2">Belongs to the protein-tyrosine phosphatase family. Receptor class 2A subfamily.</text>
</comment>
<dbReference type="PANTHER" id="PTHR12231">
    <property type="entry name" value="CTX-RELATED TYPE I TRANSMEMBRANE PROTEIN"/>
    <property type="match status" value="1"/>
</dbReference>
<evidence type="ECO:0000313" key="17">
    <source>
        <dbReference type="EMBL" id="RWS19227.1"/>
    </source>
</evidence>
<evidence type="ECO:0000256" key="2">
    <source>
        <dbReference type="ARBA" id="ARBA00010504"/>
    </source>
</evidence>
<organism evidence="17 18">
    <name type="scientific">Leptotrombidium deliense</name>
    <dbReference type="NCBI Taxonomy" id="299467"/>
    <lineage>
        <taxon>Eukaryota</taxon>
        <taxon>Metazoa</taxon>
        <taxon>Ecdysozoa</taxon>
        <taxon>Arthropoda</taxon>
        <taxon>Chelicerata</taxon>
        <taxon>Arachnida</taxon>
        <taxon>Acari</taxon>
        <taxon>Acariformes</taxon>
        <taxon>Trombidiformes</taxon>
        <taxon>Prostigmata</taxon>
        <taxon>Anystina</taxon>
        <taxon>Parasitengona</taxon>
        <taxon>Trombiculoidea</taxon>
        <taxon>Trombiculidae</taxon>
        <taxon>Leptotrombidium</taxon>
    </lineage>
</organism>
<comment type="subcellular location">
    <subcellularLocation>
        <location evidence="1">Membrane</location>
        <topology evidence="1">Single-pass membrane protein</topology>
    </subcellularLocation>
</comment>
<evidence type="ECO:0000256" key="15">
    <source>
        <dbReference type="ARBA" id="ARBA00051722"/>
    </source>
</evidence>
<proteinExistence type="inferred from homology"/>
<comment type="caution">
    <text evidence="17">The sequence shown here is derived from an EMBL/GenBank/DDBJ whole genome shotgun (WGS) entry which is preliminary data.</text>
</comment>
<feature type="domain" description="Ig-like" evidence="16">
    <location>
        <begin position="55"/>
        <end position="123"/>
    </location>
</feature>
<keyword evidence="18" id="KW-1185">Reference proteome</keyword>
<keyword evidence="12" id="KW-0675">Receptor</keyword>
<evidence type="ECO:0000256" key="4">
    <source>
        <dbReference type="ARBA" id="ARBA00022692"/>
    </source>
</evidence>
<sequence>MRGDARQLHVIMPSLQLINTEEGDQGHYECVAENKIGTAYSDPAPLYVRTRVVPPYFSIPPEPMYEIMPGSNINLTCVAVGSPMPYVTWKRGHTEVSSDSSMPVGKNVLRLEDVRESANYTCV</sequence>
<keyword evidence="13" id="KW-0325">Glycoprotein</keyword>
<keyword evidence="6" id="KW-0677">Repeat</keyword>
<dbReference type="EMBL" id="NCKV01028685">
    <property type="protein sequence ID" value="RWS19227.1"/>
    <property type="molecule type" value="Genomic_DNA"/>
</dbReference>
<dbReference type="Gene3D" id="2.60.40.10">
    <property type="entry name" value="Immunoglobulins"/>
    <property type="match status" value="2"/>
</dbReference>
<keyword evidence="7" id="KW-0378">Hydrolase</keyword>
<keyword evidence="14" id="KW-0393">Immunoglobulin domain</keyword>
<dbReference type="InterPro" id="IPR036179">
    <property type="entry name" value="Ig-like_dom_sf"/>
</dbReference>
<dbReference type="SUPFAM" id="SSF48726">
    <property type="entry name" value="Immunoglobulin"/>
    <property type="match status" value="2"/>
</dbReference>
<dbReference type="InterPro" id="IPR007110">
    <property type="entry name" value="Ig-like_dom"/>
</dbReference>
<dbReference type="AlphaFoldDB" id="A0A443RV29"/>
<dbReference type="Pfam" id="PF13927">
    <property type="entry name" value="Ig_3"/>
    <property type="match status" value="1"/>
</dbReference>
<accession>A0A443RV29</accession>
<name>A0A443RV29_9ACAR</name>
<keyword evidence="8" id="KW-0904">Protein phosphatase</keyword>
<dbReference type="Proteomes" id="UP000288716">
    <property type="component" value="Unassembled WGS sequence"/>
</dbReference>
<protein>
    <recommendedName>
        <fullName evidence="3">protein-tyrosine-phosphatase</fullName>
        <ecNumber evidence="3">3.1.3.48</ecNumber>
    </recommendedName>
</protein>
<evidence type="ECO:0000256" key="13">
    <source>
        <dbReference type="ARBA" id="ARBA00023180"/>
    </source>
</evidence>
<dbReference type="GO" id="GO:0016020">
    <property type="term" value="C:membrane"/>
    <property type="evidence" value="ECO:0007669"/>
    <property type="project" value="UniProtKB-SubCell"/>
</dbReference>
<evidence type="ECO:0000256" key="14">
    <source>
        <dbReference type="ARBA" id="ARBA00023319"/>
    </source>
</evidence>
<evidence type="ECO:0000256" key="12">
    <source>
        <dbReference type="ARBA" id="ARBA00023170"/>
    </source>
</evidence>
<dbReference type="PROSITE" id="PS50835">
    <property type="entry name" value="IG_LIKE"/>
    <property type="match status" value="1"/>
</dbReference>
<evidence type="ECO:0000256" key="9">
    <source>
        <dbReference type="ARBA" id="ARBA00022989"/>
    </source>
</evidence>
<evidence type="ECO:0000256" key="8">
    <source>
        <dbReference type="ARBA" id="ARBA00022912"/>
    </source>
</evidence>
<feature type="non-terminal residue" evidence="17">
    <location>
        <position position="123"/>
    </location>
</feature>
<evidence type="ECO:0000256" key="3">
    <source>
        <dbReference type="ARBA" id="ARBA00013064"/>
    </source>
</evidence>
<keyword evidence="11" id="KW-1015">Disulfide bond</keyword>
<comment type="catalytic activity">
    <reaction evidence="15">
        <text>O-phospho-L-tyrosyl-[protein] + H2O = L-tyrosyl-[protein] + phosphate</text>
        <dbReference type="Rhea" id="RHEA:10684"/>
        <dbReference type="Rhea" id="RHEA-COMP:10136"/>
        <dbReference type="Rhea" id="RHEA-COMP:20101"/>
        <dbReference type="ChEBI" id="CHEBI:15377"/>
        <dbReference type="ChEBI" id="CHEBI:43474"/>
        <dbReference type="ChEBI" id="CHEBI:46858"/>
        <dbReference type="ChEBI" id="CHEBI:61978"/>
        <dbReference type="EC" id="3.1.3.48"/>
    </reaction>
</comment>
<dbReference type="InterPro" id="IPR013783">
    <property type="entry name" value="Ig-like_fold"/>
</dbReference>
<keyword evidence="10" id="KW-0472">Membrane</keyword>
<dbReference type="VEuPathDB" id="VectorBase:LDEU012813"/>
<dbReference type="GO" id="GO:0004725">
    <property type="term" value="F:protein tyrosine phosphatase activity"/>
    <property type="evidence" value="ECO:0007669"/>
    <property type="project" value="UniProtKB-EC"/>
</dbReference>
<evidence type="ECO:0000313" key="18">
    <source>
        <dbReference type="Proteomes" id="UP000288716"/>
    </source>
</evidence>
<keyword evidence="9" id="KW-1133">Transmembrane helix</keyword>
<evidence type="ECO:0000256" key="10">
    <source>
        <dbReference type="ARBA" id="ARBA00023136"/>
    </source>
</evidence>
<evidence type="ECO:0000259" key="16">
    <source>
        <dbReference type="PROSITE" id="PS50835"/>
    </source>
</evidence>
<gene>
    <name evidence="17" type="ORF">B4U80_08144</name>
</gene>
<evidence type="ECO:0000256" key="1">
    <source>
        <dbReference type="ARBA" id="ARBA00004167"/>
    </source>
</evidence>
<dbReference type="FunFam" id="2.60.40.10:FF:000010">
    <property type="entry name" value="receptor-type tyrosine-protein phosphatase delta isoform X1"/>
    <property type="match status" value="1"/>
</dbReference>
<dbReference type="STRING" id="299467.A0A443RV29"/>
<dbReference type="PANTHER" id="PTHR12231:SF253">
    <property type="entry name" value="DPR-INTERACTING PROTEIN ETA, ISOFORM B-RELATED"/>
    <property type="match status" value="1"/>
</dbReference>
<evidence type="ECO:0000256" key="5">
    <source>
        <dbReference type="ARBA" id="ARBA00022729"/>
    </source>
</evidence>
<evidence type="ECO:0000256" key="7">
    <source>
        <dbReference type="ARBA" id="ARBA00022801"/>
    </source>
</evidence>
<evidence type="ECO:0000256" key="6">
    <source>
        <dbReference type="ARBA" id="ARBA00022737"/>
    </source>
</evidence>
<keyword evidence="5" id="KW-0732">Signal</keyword>
<dbReference type="GO" id="GO:0043005">
    <property type="term" value="C:neuron projection"/>
    <property type="evidence" value="ECO:0007669"/>
    <property type="project" value="TreeGrafter"/>
</dbReference>
<dbReference type="InterPro" id="IPR051170">
    <property type="entry name" value="Neural/epithelial_adhesion"/>
</dbReference>
<evidence type="ECO:0000256" key="11">
    <source>
        <dbReference type="ARBA" id="ARBA00023157"/>
    </source>
</evidence>
<keyword evidence="4" id="KW-0812">Transmembrane</keyword>